<evidence type="ECO:0000313" key="1">
    <source>
        <dbReference type="EMBL" id="RUP47580.1"/>
    </source>
</evidence>
<gene>
    <name evidence="1" type="ORF">BC936DRAFT_145566</name>
</gene>
<dbReference type="Proteomes" id="UP000268093">
    <property type="component" value="Unassembled WGS sequence"/>
</dbReference>
<dbReference type="OrthoDB" id="10639269at2759"/>
<keyword evidence="2" id="KW-1185">Reference proteome</keyword>
<organism evidence="1 2">
    <name type="scientific">Jimgerdemannia flammicorona</name>
    <dbReference type="NCBI Taxonomy" id="994334"/>
    <lineage>
        <taxon>Eukaryota</taxon>
        <taxon>Fungi</taxon>
        <taxon>Fungi incertae sedis</taxon>
        <taxon>Mucoromycota</taxon>
        <taxon>Mucoromycotina</taxon>
        <taxon>Endogonomycetes</taxon>
        <taxon>Endogonales</taxon>
        <taxon>Endogonaceae</taxon>
        <taxon>Jimgerdemannia</taxon>
    </lineage>
</organism>
<protein>
    <submittedName>
        <fullName evidence="1">Uncharacterized protein</fullName>
    </submittedName>
</protein>
<dbReference type="AlphaFoldDB" id="A0A433D9P1"/>
<evidence type="ECO:0000313" key="2">
    <source>
        <dbReference type="Proteomes" id="UP000268093"/>
    </source>
</evidence>
<dbReference type="EMBL" id="RBNI01004365">
    <property type="protein sequence ID" value="RUP47580.1"/>
    <property type="molecule type" value="Genomic_DNA"/>
</dbReference>
<comment type="caution">
    <text evidence="1">The sequence shown here is derived from an EMBL/GenBank/DDBJ whole genome shotgun (WGS) entry which is preliminary data.</text>
</comment>
<sequence>MHKDDDLVLLACANLLHDLVVADFVHDLEALDGLLLRDANELLLEGARTICGVEEEESRFRIDAQEACDVLVVRERGGEPDEADDLLSLFHVAYGAGDDALEHGTAFVVQQMDLVDYDEADEVGVAAVGSLASDDIPFLRGGDDDLGFGDLLFGQLPVARELRDVDSIGFEAGPKVADHLLDEGLHGGNVHNLERVQVDIVRSFVAVLADFVQNGEHGDVCLSGAGGRAQ</sequence>
<proteinExistence type="predicted"/>
<reference evidence="1 2" key="1">
    <citation type="journal article" date="2018" name="New Phytol.">
        <title>Phylogenomics of Endogonaceae and evolution of mycorrhizas within Mucoromycota.</title>
        <authorList>
            <person name="Chang Y."/>
            <person name="Desiro A."/>
            <person name="Na H."/>
            <person name="Sandor L."/>
            <person name="Lipzen A."/>
            <person name="Clum A."/>
            <person name="Barry K."/>
            <person name="Grigoriev I.V."/>
            <person name="Martin F.M."/>
            <person name="Stajich J.E."/>
            <person name="Smith M.E."/>
            <person name="Bonito G."/>
            <person name="Spatafora J.W."/>
        </authorList>
    </citation>
    <scope>NUCLEOTIDE SEQUENCE [LARGE SCALE GENOMIC DNA]</scope>
    <source>
        <strain evidence="1 2">GMNB39</strain>
    </source>
</reference>
<name>A0A433D9P1_9FUNG</name>
<accession>A0A433D9P1</accession>